<gene>
    <name evidence="2" type="ORF">SERLADRAFT_470286</name>
</gene>
<dbReference type="HOGENOM" id="CLU_1598533_0_0_1"/>
<name>F8NZ48_SERL9</name>
<organism>
    <name type="scientific">Serpula lacrymans var. lacrymans (strain S7.9)</name>
    <name type="common">Dry rot fungus</name>
    <dbReference type="NCBI Taxonomy" id="578457"/>
    <lineage>
        <taxon>Eukaryota</taxon>
        <taxon>Fungi</taxon>
        <taxon>Dikarya</taxon>
        <taxon>Basidiomycota</taxon>
        <taxon>Agaricomycotina</taxon>
        <taxon>Agaricomycetes</taxon>
        <taxon>Agaricomycetidae</taxon>
        <taxon>Boletales</taxon>
        <taxon>Coniophorineae</taxon>
        <taxon>Serpulaceae</taxon>
        <taxon>Serpula</taxon>
    </lineage>
</organism>
<feature type="compositionally biased region" description="Basic and acidic residues" evidence="1">
    <location>
        <begin position="133"/>
        <end position="143"/>
    </location>
</feature>
<accession>F8NZ48</accession>
<evidence type="ECO:0000313" key="2">
    <source>
        <dbReference type="EMBL" id="EGO23868.1"/>
    </source>
</evidence>
<protein>
    <submittedName>
        <fullName evidence="2">Uncharacterized protein</fullName>
    </submittedName>
</protein>
<feature type="region of interest" description="Disordered" evidence="1">
    <location>
        <begin position="59"/>
        <end position="167"/>
    </location>
</feature>
<feature type="compositionally biased region" description="Polar residues" evidence="1">
    <location>
        <begin position="110"/>
        <end position="125"/>
    </location>
</feature>
<dbReference type="AlphaFoldDB" id="F8NZ48"/>
<dbReference type="KEGG" id="sla:SERLADRAFT_470286"/>
<feature type="non-terminal residue" evidence="2">
    <location>
        <position position="167"/>
    </location>
</feature>
<sequence length="167" mass="17419">MTFGVIGNGAGRTPLINVASLSTSAMTGTMSPAALLEKEQEIKKMRELIAQREQNRLKKMAAMSGKSTPTSLAISTMTISSNDSIPAPIKQEEEVSSSSPDINASPSMSTATKEVSTNATGSGKSAVSPVEDMVIRDVPDRPPPESGSFLPERTDNSTSSPTAGMSN</sequence>
<feature type="compositionally biased region" description="Low complexity" evidence="1">
    <location>
        <begin position="96"/>
        <end position="109"/>
    </location>
</feature>
<dbReference type="Proteomes" id="UP000008064">
    <property type="component" value="Unassembled WGS sequence"/>
</dbReference>
<dbReference type="GeneID" id="18819736"/>
<dbReference type="EMBL" id="GL945435">
    <property type="protein sequence ID" value="EGO23868.1"/>
    <property type="molecule type" value="Genomic_DNA"/>
</dbReference>
<evidence type="ECO:0000256" key="1">
    <source>
        <dbReference type="SAM" id="MobiDB-lite"/>
    </source>
</evidence>
<reference evidence="2" key="1">
    <citation type="submission" date="2011-04" db="EMBL/GenBank/DDBJ databases">
        <title>Evolution of plant cell wall degrading machinery underlies the functional diversity of forest fungi.</title>
        <authorList>
            <consortium name="US DOE Joint Genome Institute (JGI-PGF)"/>
            <person name="Eastwood D.C."/>
            <person name="Floudas D."/>
            <person name="Binder M."/>
            <person name="Majcherczyk A."/>
            <person name="Schneider P."/>
            <person name="Aerts A."/>
            <person name="Asiegbu F.O."/>
            <person name="Baker S.E."/>
            <person name="Barry K."/>
            <person name="Bendiksby M."/>
            <person name="Blumentritt M."/>
            <person name="Coutinho P.M."/>
            <person name="Cullen D."/>
            <person name="Cullen D."/>
            <person name="Gathman A."/>
            <person name="Goodell B."/>
            <person name="Henrissat B."/>
            <person name="Ihrmark K."/>
            <person name="Kauserud H."/>
            <person name="Kohler A."/>
            <person name="LaButti K."/>
            <person name="Lapidus A."/>
            <person name="Lavin J.L."/>
            <person name="Lee Y.-H."/>
            <person name="Lindquist E."/>
            <person name="Lilly W."/>
            <person name="Lucas S."/>
            <person name="Morin E."/>
            <person name="Murat C."/>
            <person name="Oguiza J.A."/>
            <person name="Park J."/>
            <person name="Pisabarro A.G."/>
            <person name="Riley R."/>
            <person name="Rosling A."/>
            <person name="Salamov A."/>
            <person name="Schmidt O."/>
            <person name="Schmutz J."/>
            <person name="Skrede I."/>
            <person name="Stenlid J."/>
            <person name="Wiebenga A."/>
            <person name="Xie X."/>
            <person name="Kues U."/>
            <person name="Hibbett D.S."/>
            <person name="Hoffmeister D."/>
            <person name="Hogberg N."/>
            <person name="Martin F."/>
            <person name="Grigoriev I.V."/>
            <person name="Watkinson S.C."/>
        </authorList>
    </citation>
    <scope>NUCLEOTIDE SEQUENCE</scope>
    <source>
        <strain evidence="2">S7.9</strain>
    </source>
</reference>
<proteinExistence type="predicted"/>
<feature type="compositionally biased region" description="Polar residues" evidence="1">
    <location>
        <begin position="156"/>
        <end position="167"/>
    </location>
</feature>
<feature type="compositionally biased region" description="Polar residues" evidence="1">
    <location>
        <begin position="65"/>
        <end position="84"/>
    </location>
</feature>
<dbReference type="OrthoDB" id="3270652at2759"/>
<dbReference type="RefSeq" id="XP_007319630.1">
    <property type="nucleotide sequence ID" value="XM_007319568.1"/>
</dbReference>